<reference evidence="2" key="1">
    <citation type="submission" date="2020-10" db="EMBL/GenBank/DDBJ databases">
        <authorList>
            <person name="Castelo-Branco R."/>
            <person name="Eusebio N."/>
            <person name="Adriana R."/>
            <person name="Vieira A."/>
            <person name="Brugerolle De Fraissinette N."/>
            <person name="Rezende De Castro R."/>
            <person name="Schneider M.P."/>
            <person name="Vasconcelos V."/>
            <person name="Leao P.N."/>
        </authorList>
    </citation>
    <scope>NUCLEOTIDE SEQUENCE</scope>
    <source>
        <strain evidence="2">LEGE 07310</strain>
    </source>
</reference>
<evidence type="ECO:0000259" key="1">
    <source>
        <dbReference type="Pfam" id="PF12680"/>
    </source>
</evidence>
<comment type="caution">
    <text evidence="2">The sequence shown here is derived from an EMBL/GenBank/DDBJ whole genome shotgun (WGS) entry which is preliminary data.</text>
</comment>
<dbReference type="SUPFAM" id="SSF54427">
    <property type="entry name" value="NTF2-like"/>
    <property type="match status" value="1"/>
</dbReference>
<accession>A0A8J7ARF5</accession>
<dbReference type="Pfam" id="PF12680">
    <property type="entry name" value="SnoaL_2"/>
    <property type="match status" value="1"/>
</dbReference>
<evidence type="ECO:0000313" key="3">
    <source>
        <dbReference type="Proteomes" id="UP000636505"/>
    </source>
</evidence>
<gene>
    <name evidence="2" type="ORF">IQ241_18375</name>
</gene>
<dbReference type="Proteomes" id="UP000636505">
    <property type="component" value="Unassembled WGS sequence"/>
</dbReference>
<protein>
    <submittedName>
        <fullName evidence="2">Nuclear transport factor 2 family protein</fullName>
    </submittedName>
</protein>
<dbReference type="CDD" id="cd00531">
    <property type="entry name" value="NTF2_like"/>
    <property type="match status" value="1"/>
</dbReference>
<dbReference type="InterPro" id="IPR032710">
    <property type="entry name" value="NTF2-like_dom_sf"/>
</dbReference>
<evidence type="ECO:0000313" key="2">
    <source>
        <dbReference type="EMBL" id="MBE9079239.1"/>
    </source>
</evidence>
<proteinExistence type="predicted"/>
<dbReference type="InterPro" id="IPR037401">
    <property type="entry name" value="SnoaL-like"/>
</dbReference>
<dbReference type="AlphaFoldDB" id="A0A8J7ARF5"/>
<sequence>MIGALIAKQRAKAQFAARARGDIDQFLAAWTDDAALTFPGEPPWGGTHRGKAKIRKWFERFYERFPQAHFTAENIFVSNPLALTANNEVAVEWSATFGGRAERDRGVVVAKIRNGKAVNLTEYFFQPPRDPMA</sequence>
<keyword evidence="3" id="KW-1185">Reference proteome</keyword>
<feature type="domain" description="SnoaL-like" evidence="1">
    <location>
        <begin position="13"/>
        <end position="118"/>
    </location>
</feature>
<name>A0A8J7ARF5_9CYAN</name>
<dbReference type="RefSeq" id="WP_193909989.1">
    <property type="nucleotide sequence ID" value="NZ_JADEXG010000050.1"/>
</dbReference>
<organism evidence="2 3">
    <name type="scientific">Vasconcelosia minhoensis LEGE 07310</name>
    <dbReference type="NCBI Taxonomy" id="915328"/>
    <lineage>
        <taxon>Bacteria</taxon>
        <taxon>Bacillati</taxon>
        <taxon>Cyanobacteriota</taxon>
        <taxon>Cyanophyceae</taxon>
        <taxon>Nodosilineales</taxon>
        <taxon>Cymatolegaceae</taxon>
        <taxon>Vasconcelosia</taxon>
        <taxon>Vasconcelosia minhoensis</taxon>
    </lineage>
</organism>
<dbReference type="EMBL" id="JADEXG010000050">
    <property type="protein sequence ID" value="MBE9079239.1"/>
    <property type="molecule type" value="Genomic_DNA"/>
</dbReference>
<dbReference type="Gene3D" id="3.10.450.50">
    <property type="match status" value="1"/>
</dbReference>